<evidence type="ECO:0000256" key="1">
    <source>
        <dbReference type="SAM" id="Phobius"/>
    </source>
</evidence>
<dbReference type="EMBL" id="BAABAT010000020">
    <property type="protein sequence ID" value="GAA4255072.1"/>
    <property type="molecule type" value="Genomic_DNA"/>
</dbReference>
<feature type="transmembrane region" description="Helical" evidence="1">
    <location>
        <begin position="28"/>
        <end position="47"/>
    </location>
</feature>
<organism evidence="2 3">
    <name type="scientific">Dactylosporangium darangshiense</name>
    <dbReference type="NCBI Taxonomy" id="579108"/>
    <lineage>
        <taxon>Bacteria</taxon>
        <taxon>Bacillati</taxon>
        <taxon>Actinomycetota</taxon>
        <taxon>Actinomycetes</taxon>
        <taxon>Micromonosporales</taxon>
        <taxon>Micromonosporaceae</taxon>
        <taxon>Dactylosporangium</taxon>
    </lineage>
</organism>
<keyword evidence="1" id="KW-0812">Transmembrane</keyword>
<dbReference type="Proteomes" id="UP001500620">
    <property type="component" value="Unassembled WGS sequence"/>
</dbReference>
<keyword evidence="3" id="KW-1185">Reference proteome</keyword>
<sequence>MRPVCPQWTVPAALYDPMLSAMPSVRTLLAGLALGAAAGAAATYALTAHRGTPTIVRGEVRGVSADSPTADVHAIAFRFDGRTYATPGEGESVPVVTDVPWTDAAGAHHEGDRPACLATGQRVELAVLDVRGQGAWAPNLVVWVHCLT</sequence>
<evidence type="ECO:0000313" key="2">
    <source>
        <dbReference type="EMBL" id="GAA4255072.1"/>
    </source>
</evidence>
<name>A0ABP8DFX0_9ACTN</name>
<reference evidence="3" key="1">
    <citation type="journal article" date="2019" name="Int. J. Syst. Evol. Microbiol.">
        <title>The Global Catalogue of Microorganisms (GCM) 10K type strain sequencing project: providing services to taxonomists for standard genome sequencing and annotation.</title>
        <authorList>
            <consortium name="The Broad Institute Genomics Platform"/>
            <consortium name="The Broad Institute Genome Sequencing Center for Infectious Disease"/>
            <person name="Wu L."/>
            <person name="Ma J."/>
        </authorList>
    </citation>
    <scope>NUCLEOTIDE SEQUENCE [LARGE SCALE GENOMIC DNA]</scope>
    <source>
        <strain evidence="3">JCM 17441</strain>
    </source>
</reference>
<keyword evidence="1" id="KW-1133">Transmembrane helix</keyword>
<comment type="caution">
    <text evidence="2">The sequence shown here is derived from an EMBL/GenBank/DDBJ whole genome shotgun (WGS) entry which is preliminary data.</text>
</comment>
<proteinExistence type="predicted"/>
<evidence type="ECO:0000313" key="3">
    <source>
        <dbReference type="Proteomes" id="UP001500620"/>
    </source>
</evidence>
<evidence type="ECO:0008006" key="4">
    <source>
        <dbReference type="Google" id="ProtNLM"/>
    </source>
</evidence>
<gene>
    <name evidence="2" type="ORF">GCM10022255_062330</name>
</gene>
<protein>
    <recommendedName>
        <fullName evidence="4">MmpS family membrane protein</fullName>
    </recommendedName>
</protein>
<accession>A0ABP8DFX0</accession>
<keyword evidence="1" id="KW-0472">Membrane</keyword>